<reference evidence="1" key="2">
    <citation type="submission" date="2006-05" db="EMBL/GenBank/DDBJ databases">
        <title>Sequencing of the draft genome and assembly of Desulfuromonas acetoxidans DSM 684.</title>
        <authorList>
            <consortium name="US DOE Joint Genome Institute (JGI-PGF)"/>
            <person name="Copeland A."/>
            <person name="Lucas S."/>
            <person name="Lapidus A."/>
            <person name="Barry K."/>
            <person name="Detter J.C."/>
            <person name="Glavina del Rio T."/>
            <person name="Hammon N."/>
            <person name="Israni S."/>
            <person name="Dalin E."/>
            <person name="Tice H."/>
            <person name="Bruce D."/>
            <person name="Pitluck S."/>
            <person name="Richardson P."/>
        </authorList>
    </citation>
    <scope>NUCLEOTIDE SEQUENCE [LARGE SCALE GENOMIC DNA]</scope>
    <source>
        <strain evidence="1">DSM 684</strain>
    </source>
</reference>
<evidence type="ECO:0000313" key="2">
    <source>
        <dbReference type="Proteomes" id="UP000005695"/>
    </source>
</evidence>
<keyword evidence="2" id="KW-1185">Reference proteome</keyword>
<dbReference type="AlphaFoldDB" id="Q1JZK0"/>
<gene>
    <name evidence="1" type="ORF">Dace_1429</name>
</gene>
<organism evidence="1 2">
    <name type="scientific">Desulfuromonas acetoxidans (strain DSM 684 / 11070)</name>
    <dbReference type="NCBI Taxonomy" id="281689"/>
    <lineage>
        <taxon>Bacteria</taxon>
        <taxon>Pseudomonadati</taxon>
        <taxon>Thermodesulfobacteriota</taxon>
        <taxon>Desulfuromonadia</taxon>
        <taxon>Desulfuromonadales</taxon>
        <taxon>Desulfuromonadaceae</taxon>
        <taxon>Desulfuromonas</taxon>
    </lineage>
</organism>
<evidence type="ECO:0000313" key="1">
    <source>
        <dbReference type="EMBL" id="EAT15567.1"/>
    </source>
</evidence>
<dbReference type="Proteomes" id="UP000005695">
    <property type="component" value="Unassembled WGS sequence"/>
</dbReference>
<comment type="caution">
    <text evidence="1">The sequence shown here is derived from an EMBL/GenBank/DDBJ whole genome shotgun (WGS) entry which is preliminary data.</text>
</comment>
<sequence length="81" mass="9020">MDARKEKMDEQAAWALLRGAQRVFAAKGKSRKEFDVNDDNRVLILKAAMGPSGNLRAPTFKVGDAYLIGFNEEMYEALLNG</sequence>
<protein>
    <submittedName>
        <fullName evidence="1">Uncharacterized protein</fullName>
    </submittedName>
</protein>
<proteinExistence type="predicted"/>
<dbReference type="EMBL" id="AAEW02000009">
    <property type="protein sequence ID" value="EAT15567.1"/>
    <property type="molecule type" value="Genomic_DNA"/>
</dbReference>
<name>Q1JZK0_DESA6</name>
<accession>Q1JZK0</accession>
<reference evidence="1" key="1">
    <citation type="submission" date="2006-05" db="EMBL/GenBank/DDBJ databases">
        <title>Annotation of the draft genome assembly of Desulfuromonas acetoxidans DSM 684.</title>
        <authorList>
            <consortium name="US DOE Joint Genome Institute (JGI-ORNL)"/>
            <person name="Larimer F."/>
            <person name="Land M."/>
            <person name="Hauser L."/>
        </authorList>
    </citation>
    <scope>NUCLEOTIDE SEQUENCE [LARGE SCALE GENOMIC DNA]</scope>
    <source>
        <strain evidence="1">DSM 684</strain>
    </source>
</reference>